<dbReference type="Proteomes" id="UP000678016">
    <property type="component" value="Chromosome"/>
</dbReference>
<dbReference type="RefSeq" id="WP_212643792.1">
    <property type="nucleotide sequence ID" value="NZ_CP074132.1"/>
</dbReference>
<accession>A0ABX8C9K4</accession>
<dbReference type="Pfam" id="PF14490">
    <property type="entry name" value="HHH_RecD2"/>
    <property type="match status" value="1"/>
</dbReference>
<feature type="domain" description="ATP-dependent RecD2 DNA helicase-like helix-hairpin-helix" evidence="3">
    <location>
        <begin position="3"/>
        <end position="92"/>
    </location>
</feature>
<protein>
    <submittedName>
        <fullName evidence="4">ATP-binding domain-containing protein</fullName>
    </submittedName>
</protein>
<name>A0ABX8C9K4_9ACTN</name>
<dbReference type="EMBL" id="CP074132">
    <property type="protein sequence ID" value="QUX31095.1"/>
    <property type="molecule type" value="Genomic_DNA"/>
</dbReference>
<dbReference type="GO" id="GO:0005524">
    <property type="term" value="F:ATP binding"/>
    <property type="evidence" value="ECO:0007669"/>
    <property type="project" value="UniProtKB-KW"/>
</dbReference>
<dbReference type="CDD" id="cd18809">
    <property type="entry name" value="SF1_C_RecD"/>
    <property type="match status" value="1"/>
</dbReference>
<evidence type="ECO:0000259" key="3">
    <source>
        <dbReference type="Pfam" id="PF14490"/>
    </source>
</evidence>
<reference evidence="5" key="1">
    <citation type="submission" date="2021-05" db="EMBL/GenBank/DDBJ databases">
        <title>Direct Submission.</title>
        <authorList>
            <person name="Li K."/>
            <person name="Gao J."/>
        </authorList>
    </citation>
    <scope>NUCLEOTIDE SEQUENCE [LARGE SCALE GENOMIC DNA]</scope>
    <source>
        <strain evidence="5">HDS12</strain>
    </source>
</reference>
<feature type="domain" description="UvrD-like helicase C-terminal" evidence="2">
    <location>
        <begin position="613"/>
        <end position="658"/>
    </location>
</feature>
<evidence type="ECO:0000259" key="2">
    <source>
        <dbReference type="Pfam" id="PF13538"/>
    </source>
</evidence>
<feature type="compositionally biased region" description="Gly residues" evidence="1">
    <location>
        <begin position="285"/>
        <end position="297"/>
    </location>
</feature>
<sequence length="688" mass="69426">MSEAEQVSAVLDRMGAPGALAPRLLGVLGPGAAAALDANPWLLLHLPQVTPEQADFCARRHLGEGARPGDPRRLAALTGHVLRMSAARGHTVVEEKKLASVVGGFGVADPAAALEAAVADGSAVVLESTDEDDDEDFDFSGGGVPDLPDTELFYALPEVGHAEQRLGEQLLRLIGGNEPIMDSATAGETVDAAVEQGGFTISDRTREALVTATLRPVTVLRHGPGDAAEIARALVCLDAIATDSQVGIAVAAPTAQAAAAVNADLARVRGERAAAGGSEEARASGGAGGAPEAGAGSGAAEETRGAGEDEAARGAEGAEAASDAQETPEAQGVSEAQETPAKQGASDEQGSEEADEAREQPEQRSPQGQQGQEGQQGPGEDVQPPVRAVSLPVLLAQAPLNAGLVVLCEAMSVGAARAAELASVCADDAHLVLLADPNQAPSATPGQVVVDIAASRTAHVAEVADEDAPGPIAELAAGVASGGVPEVEAPGREVVRVPAASAEEAVHRVVQLVTDSIPRALGIGAEHVQVVTAREDGPAGARAVNAACKERLNPGPGAHGGFDVGDRVLFTAEGPGYGPGDTGRLRGVDGGAVVELVGGGRVKVTDPAALRPGWAVTVAAAHGGRWPAVVAVFPPEVPVSRPQVYTALTRATRHVSLVDATGGGLETGVRENAAKERTTRLVRILREG</sequence>
<proteinExistence type="predicted"/>
<evidence type="ECO:0000313" key="4">
    <source>
        <dbReference type="EMBL" id="QUX31095.1"/>
    </source>
</evidence>
<evidence type="ECO:0000256" key="1">
    <source>
        <dbReference type="SAM" id="MobiDB-lite"/>
    </source>
</evidence>
<keyword evidence="4" id="KW-0067">ATP-binding</keyword>
<dbReference type="InterPro" id="IPR029493">
    <property type="entry name" value="RecD2-like_HHH"/>
</dbReference>
<organism evidence="4 5">
    <name type="scientific">Nocardiopsis akebiae</name>
    <dbReference type="NCBI Taxonomy" id="2831968"/>
    <lineage>
        <taxon>Bacteria</taxon>
        <taxon>Bacillati</taxon>
        <taxon>Actinomycetota</taxon>
        <taxon>Actinomycetes</taxon>
        <taxon>Streptosporangiales</taxon>
        <taxon>Nocardiopsidaceae</taxon>
        <taxon>Nocardiopsis</taxon>
    </lineage>
</organism>
<feature type="compositionally biased region" description="Low complexity" evidence="1">
    <location>
        <begin position="363"/>
        <end position="384"/>
    </location>
</feature>
<feature type="region of interest" description="Disordered" evidence="1">
    <location>
        <begin position="274"/>
        <end position="384"/>
    </location>
</feature>
<dbReference type="Gene3D" id="3.40.50.300">
    <property type="entry name" value="P-loop containing nucleotide triphosphate hydrolases"/>
    <property type="match status" value="2"/>
</dbReference>
<dbReference type="Pfam" id="PF13538">
    <property type="entry name" value="UvrD_C_2"/>
    <property type="match status" value="1"/>
</dbReference>
<dbReference type="Gene3D" id="2.30.30.940">
    <property type="match status" value="1"/>
</dbReference>
<feature type="compositionally biased region" description="Basic and acidic residues" evidence="1">
    <location>
        <begin position="301"/>
        <end position="313"/>
    </location>
</feature>
<keyword evidence="5" id="KW-1185">Reference proteome</keyword>
<keyword evidence="4" id="KW-0547">Nucleotide-binding</keyword>
<dbReference type="InterPro" id="IPR027417">
    <property type="entry name" value="P-loop_NTPase"/>
</dbReference>
<evidence type="ECO:0000313" key="5">
    <source>
        <dbReference type="Proteomes" id="UP000678016"/>
    </source>
</evidence>
<gene>
    <name evidence="4" type="ORF">KGD83_11740</name>
</gene>
<dbReference type="SUPFAM" id="SSF52540">
    <property type="entry name" value="P-loop containing nucleoside triphosphate hydrolases"/>
    <property type="match status" value="1"/>
</dbReference>
<feature type="compositionally biased region" description="Low complexity" evidence="1">
    <location>
        <begin position="314"/>
        <end position="324"/>
    </location>
</feature>
<dbReference type="InterPro" id="IPR027785">
    <property type="entry name" value="UvrD-like_helicase_C"/>
</dbReference>